<dbReference type="Gene3D" id="2.60.40.10">
    <property type="entry name" value="Immunoglobulins"/>
    <property type="match status" value="1"/>
</dbReference>
<proteinExistence type="predicted"/>
<feature type="chain" id="PRO_5027953632" evidence="1">
    <location>
        <begin position="30"/>
        <end position="527"/>
    </location>
</feature>
<organism evidence="4">
    <name type="scientific">uncultured Thiotrichaceae bacterium</name>
    <dbReference type="NCBI Taxonomy" id="298394"/>
    <lineage>
        <taxon>Bacteria</taxon>
        <taxon>Pseudomonadati</taxon>
        <taxon>Pseudomonadota</taxon>
        <taxon>Gammaproteobacteria</taxon>
        <taxon>Thiotrichales</taxon>
        <taxon>Thiotrichaceae</taxon>
        <taxon>environmental samples</taxon>
    </lineage>
</organism>
<dbReference type="InterPro" id="IPR051172">
    <property type="entry name" value="Chlamydia_OmcB"/>
</dbReference>
<reference evidence="4" key="1">
    <citation type="submission" date="2020-01" db="EMBL/GenBank/DDBJ databases">
        <authorList>
            <person name="Meier V. D."/>
            <person name="Meier V D."/>
        </authorList>
    </citation>
    <scope>NUCLEOTIDE SEQUENCE</scope>
    <source>
        <strain evidence="4">HLG_WM_MAG_08</strain>
    </source>
</reference>
<accession>A0A6S6UAH3</accession>
<evidence type="ECO:0000259" key="3">
    <source>
        <dbReference type="Pfam" id="PF20009"/>
    </source>
</evidence>
<protein>
    <submittedName>
        <fullName evidence="4">Conserved repeat domain-containing protein</fullName>
    </submittedName>
</protein>
<feature type="domain" description="DUF11" evidence="2">
    <location>
        <begin position="270"/>
        <end position="391"/>
    </location>
</feature>
<dbReference type="Pfam" id="PF20009">
    <property type="entry name" value="GEVED"/>
    <property type="match status" value="1"/>
</dbReference>
<sequence>MIKKTRASNALLLTFCAVGVLVASNPAWADADLNNCALVTGTEESDADSAPNNITQADLLAAYVADPDYVSQDDEDCAKINVVSIFDYGDAPDSYGTLEASGGAKHEIIPKLSLGALVDEEDGTLTNAEANADDNNGDSDEDGYTVTTMTEGQDLDWDVLVTNETGSSANLVCWIDYNGDGAFATDGSESGSAVVASLAGPQTITVGMPPVPAGAVADNLDRVTIDSSDSYTRCRLSTDSALTELAPAGLMADGEVEDRKVTFVDAPVFDLALRKTVTNPSAPVKAGDTVSFNIEVINQGTISATGVVVTDYIPLGMELDPADANWAQTPADAANPTGPQIATLITPISVAAGQPYAPVLTISLRVLADVVAGDLTNTAEISVALDADGNAVVDRDSIPNADNTDDGVVSDDTIDNTGLDQDDHDIAVVSIAPTVDVDLAKDVFEADGTTPATSVRRGDTLIYVLTVANAGPDDATNVAVTDLLPAGLTYVSDDSVGATYVPASGLWTIGDLANGASMSLRITVTVD</sequence>
<evidence type="ECO:0000256" key="1">
    <source>
        <dbReference type="SAM" id="SignalP"/>
    </source>
</evidence>
<feature type="signal peptide" evidence="1">
    <location>
        <begin position="1"/>
        <end position="29"/>
    </location>
</feature>
<dbReference type="InterPro" id="IPR013783">
    <property type="entry name" value="Ig-like_fold"/>
</dbReference>
<dbReference type="InterPro" id="IPR045474">
    <property type="entry name" value="GEVED"/>
</dbReference>
<keyword evidence="1" id="KW-0732">Signal</keyword>
<gene>
    <name evidence="4" type="ORF">HELGO_WM24891</name>
</gene>
<evidence type="ECO:0000313" key="4">
    <source>
        <dbReference type="EMBL" id="CAA6824646.1"/>
    </source>
</evidence>
<feature type="domain" description="DUF11" evidence="2">
    <location>
        <begin position="450"/>
        <end position="526"/>
    </location>
</feature>
<dbReference type="AlphaFoldDB" id="A0A6S6UAH3"/>
<name>A0A6S6UAH3_9GAMM</name>
<feature type="domain" description="GEVED" evidence="3">
    <location>
        <begin position="171"/>
        <end position="258"/>
    </location>
</feature>
<dbReference type="NCBIfam" id="TIGR01451">
    <property type="entry name" value="B_ant_repeat"/>
    <property type="match status" value="2"/>
</dbReference>
<dbReference type="Gene3D" id="2.60.40.3080">
    <property type="match status" value="1"/>
</dbReference>
<dbReference type="PANTHER" id="PTHR34819:SF3">
    <property type="entry name" value="CELL SURFACE PROTEIN"/>
    <property type="match status" value="1"/>
</dbReference>
<dbReference type="EMBL" id="CACVAV010000387">
    <property type="protein sequence ID" value="CAA6824646.1"/>
    <property type="molecule type" value="Genomic_DNA"/>
</dbReference>
<dbReference type="Pfam" id="PF01345">
    <property type="entry name" value="DUF11"/>
    <property type="match status" value="2"/>
</dbReference>
<dbReference type="InterPro" id="IPR047589">
    <property type="entry name" value="DUF11_rpt"/>
</dbReference>
<evidence type="ECO:0000259" key="2">
    <source>
        <dbReference type="Pfam" id="PF01345"/>
    </source>
</evidence>
<dbReference type="PANTHER" id="PTHR34819">
    <property type="entry name" value="LARGE CYSTEINE-RICH PERIPLASMIC PROTEIN OMCB"/>
    <property type="match status" value="1"/>
</dbReference>
<dbReference type="InterPro" id="IPR001434">
    <property type="entry name" value="OmcB-like_DUF11"/>
</dbReference>